<feature type="domain" description="Restriction endonuclease type IV Mrr" evidence="1">
    <location>
        <begin position="328"/>
        <end position="432"/>
    </location>
</feature>
<dbReference type="SUPFAM" id="SSF52980">
    <property type="entry name" value="Restriction endonuclease-like"/>
    <property type="match status" value="1"/>
</dbReference>
<keyword evidence="2" id="KW-0378">Hydrolase</keyword>
<keyword evidence="3" id="KW-1185">Reference proteome</keyword>
<evidence type="ECO:0000313" key="3">
    <source>
        <dbReference type="Proteomes" id="UP001177121"/>
    </source>
</evidence>
<dbReference type="EMBL" id="JAHBMK020000001">
    <property type="protein sequence ID" value="MDO8223944.1"/>
    <property type="molecule type" value="Genomic_DNA"/>
</dbReference>
<dbReference type="RefSeq" id="WP_213402287.1">
    <property type="nucleotide sequence ID" value="NZ_JAHBMK020000001.1"/>
</dbReference>
<dbReference type="Pfam" id="PF04471">
    <property type="entry name" value="Mrr_cat"/>
    <property type="match status" value="1"/>
</dbReference>
<dbReference type="Gene3D" id="3.40.1350.10">
    <property type="match status" value="1"/>
</dbReference>
<keyword evidence="2" id="KW-0540">Nuclease</keyword>
<dbReference type="InterPro" id="IPR007560">
    <property type="entry name" value="Restrct_endonuc_IV_Mrr"/>
</dbReference>
<organism evidence="2 3">
    <name type="scientific">Bacillus cabrialesii subsp. tritici</name>
    <dbReference type="NCBI Taxonomy" id="2944916"/>
    <lineage>
        <taxon>Bacteria</taxon>
        <taxon>Bacillati</taxon>
        <taxon>Bacillota</taxon>
        <taxon>Bacilli</taxon>
        <taxon>Bacillales</taxon>
        <taxon>Bacillaceae</taxon>
        <taxon>Bacillus</taxon>
        <taxon>Bacillus cabrialesii</taxon>
    </lineage>
</organism>
<protein>
    <submittedName>
        <fullName evidence="2">Restriction endonuclease</fullName>
    </submittedName>
</protein>
<dbReference type="Proteomes" id="UP001177121">
    <property type="component" value="Unassembled WGS sequence"/>
</dbReference>
<proteinExistence type="predicted"/>
<evidence type="ECO:0000313" key="2">
    <source>
        <dbReference type="EMBL" id="MDO8223944.1"/>
    </source>
</evidence>
<reference evidence="2" key="1">
    <citation type="submission" date="2023-07" db="EMBL/GenBank/DDBJ databases">
        <title>Biological control against Fusarium languescens, the causal agent of wilt in Jalapeno peppers, by a novel bacterial subspecies: Bacillus cabrialesii subsp. tritici TSO2.</title>
        <authorList>
            <person name="Montoya-Martinez A.C."/>
            <person name="Figueroa-Brambila K.M."/>
            <person name="Escalante-Beltran A."/>
            <person name="Lopez-Montoya N.D."/>
            <person name="Valenzuela-Ruiz V."/>
            <person name="Parra-Cota F.I."/>
            <person name="Estrada Alvarado M.I."/>
            <person name="De Los Santos Villalobos S."/>
        </authorList>
    </citation>
    <scope>NUCLEOTIDE SEQUENCE</scope>
    <source>
        <strain evidence="2">TSO2</strain>
    </source>
</reference>
<name>A0ABT9DGY3_9BACI</name>
<dbReference type="InterPro" id="IPR011335">
    <property type="entry name" value="Restrct_endonuc-II-like"/>
</dbReference>
<dbReference type="GO" id="GO:0004519">
    <property type="term" value="F:endonuclease activity"/>
    <property type="evidence" value="ECO:0007669"/>
    <property type="project" value="UniProtKB-KW"/>
</dbReference>
<keyword evidence="2" id="KW-0255">Endonuclease</keyword>
<evidence type="ECO:0000259" key="1">
    <source>
        <dbReference type="Pfam" id="PF04471"/>
    </source>
</evidence>
<sequence>MIDELLLRYRDYLDSLGYIINVEDIEDGRRVLFDTSSGSPVSVRLDVSGENLENHSLWIYIRTTSWMFNGDRSDLHELISSIFAIVLKGLKDISVSIHDVEHPVETFEGEVYARVLTFERDNLIDFQSNEENDYKVVDILHGVWIASIIMDNVLKLASGNLSIDRHESEEWLNKLASYLGEDIDEFLFYKRTEPDWSWCKSVTSEVSIFAIEEEMIQFFKSNLLKSKFDVIKGLNREIIKNKDYYNSFSYSRLELGKDILKLLEGRSNEDIPYLVIENGFFIFGKSHFIFLKDDCREINTNDELGIVKDNYKDLWPILFPNIQFFWNDKLDGGRFEELTRDLLIEEDGISRVRIVSSGNDPDGGRDLEAEMFIINTQDVEVLGPYRRIKVLVQCKAYKKSVNKGNVTDIRDTIENHNAHGYFLIVSSNLTTQLYNHLSLMREKGHYWIDWWTRKEIEDRLMKKLHLVEKYKDIITYSVN</sequence>
<dbReference type="InterPro" id="IPR011856">
    <property type="entry name" value="tRNA_endonuc-like_dom_sf"/>
</dbReference>
<comment type="caution">
    <text evidence="2">The sequence shown here is derived from an EMBL/GenBank/DDBJ whole genome shotgun (WGS) entry which is preliminary data.</text>
</comment>
<gene>
    <name evidence="2" type="ORF">KHP33_003525</name>
</gene>
<accession>A0ABT9DGY3</accession>